<feature type="transmembrane region" description="Helical" evidence="2">
    <location>
        <begin position="12"/>
        <end position="32"/>
    </location>
</feature>
<accession>A0ABU2ZG52</accession>
<proteinExistence type="predicted"/>
<keyword evidence="4" id="KW-1185">Reference proteome</keyword>
<organism evidence="3 4">
    <name type="scientific">Croceicoccus esteveae</name>
    <dbReference type="NCBI Taxonomy" id="3075597"/>
    <lineage>
        <taxon>Bacteria</taxon>
        <taxon>Pseudomonadati</taxon>
        <taxon>Pseudomonadota</taxon>
        <taxon>Alphaproteobacteria</taxon>
        <taxon>Sphingomonadales</taxon>
        <taxon>Erythrobacteraceae</taxon>
        <taxon>Croceicoccus</taxon>
    </lineage>
</organism>
<evidence type="ECO:0000313" key="4">
    <source>
        <dbReference type="Proteomes" id="UP001259803"/>
    </source>
</evidence>
<dbReference type="Proteomes" id="UP001259803">
    <property type="component" value="Unassembled WGS sequence"/>
</dbReference>
<keyword evidence="2" id="KW-0812">Transmembrane</keyword>
<keyword evidence="2" id="KW-1133">Transmembrane helix</keyword>
<evidence type="ECO:0000256" key="1">
    <source>
        <dbReference type="SAM" id="MobiDB-lite"/>
    </source>
</evidence>
<reference evidence="3 4" key="1">
    <citation type="submission" date="2023-09" db="EMBL/GenBank/DDBJ databases">
        <authorList>
            <person name="Rey-Velasco X."/>
        </authorList>
    </citation>
    <scope>NUCLEOTIDE SEQUENCE [LARGE SCALE GENOMIC DNA]</scope>
    <source>
        <strain evidence="3 4">F390</strain>
    </source>
</reference>
<comment type="caution">
    <text evidence="3">The sequence shown here is derived from an EMBL/GenBank/DDBJ whole genome shotgun (WGS) entry which is preliminary data.</text>
</comment>
<sequence length="183" mass="19269">MAEIPVEKKGGIPWWVWLLLAAIIVALLIWAFSDDDDVEVVDNAAVVGAPVEPSVTEDTVAPVVADGAITDLSTLLAATDGSLVGRDVQLTNVLAGDVPDDAGFWIMGDNNQKMWVVLDEVRTPNTPIEGRVDVDKGDRVDIVGTVRSADAGSPPDAAIPGPTKPLPEGVSQFIYASRVLQSS</sequence>
<keyword evidence="2" id="KW-0472">Membrane</keyword>
<name>A0ABU2ZG52_9SPHN</name>
<evidence type="ECO:0000256" key="2">
    <source>
        <dbReference type="SAM" id="Phobius"/>
    </source>
</evidence>
<evidence type="ECO:0000313" key="3">
    <source>
        <dbReference type="EMBL" id="MDT0575284.1"/>
    </source>
</evidence>
<dbReference type="RefSeq" id="WP_311339858.1">
    <property type="nucleotide sequence ID" value="NZ_JAVRHS010000002.1"/>
</dbReference>
<protein>
    <submittedName>
        <fullName evidence="3">Uncharacterized protein</fullName>
    </submittedName>
</protein>
<dbReference type="EMBL" id="JAVRHS010000002">
    <property type="protein sequence ID" value="MDT0575284.1"/>
    <property type="molecule type" value="Genomic_DNA"/>
</dbReference>
<feature type="region of interest" description="Disordered" evidence="1">
    <location>
        <begin position="147"/>
        <end position="168"/>
    </location>
</feature>
<gene>
    <name evidence="3" type="ORF">RM533_03700</name>
</gene>